<sequence>MAGKPIVISVVSDTKQAVSSVKNLSTEYSGLVDQLKQLGPDGQQAAEELESSMKAAQLATQDASDASKQLVDSINKAKLAAAEGGLDLSADLKKTAEAAPMAASGIRQVSEEGGKLKEGLMMNAGFGVPMLAESLGSGEGGLAGAATAAGQAIGGMGMMMGPEVMVPAAALGAIFAWVGAQLGSATEESAAFQASVGSDVDSMLKLGPTALQQADTVNKSLQSMADNSYKTADGTSKSFQQIQDDAKKVGVSVVTMMQAYAGVPDAISKVTAASAKSKDAIDANARLSRAEAEEQKASIDDVTGAIGGNTDAAKKAAQAYSEYEKAQEKSAATLEKLTKAEQSAKSAADGMNSSLQSDLASTGSQLDQILDRSKSDADAIITNQQKELDANKRFLSDFNAAVKDGLDAAGQQYVASNRASFQEVIDTYGINSPQAKQFLANANALGQQQGSDFDKNFTTSVGNALVRAQQIMNTQKLHPEFDLSGSYAQVNALMNYINNQRPEVFVNVKGSGPLGSRIG</sequence>
<feature type="coiled-coil region" evidence="1">
    <location>
        <begin position="309"/>
        <end position="343"/>
    </location>
</feature>
<dbReference type="OrthoDB" id="10001820at2"/>
<dbReference type="AlphaFoldDB" id="A0A5B8M0P6"/>
<proteinExistence type="predicted"/>
<accession>A0A5B8M0P6</accession>
<gene>
    <name evidence="2" type="ORF">FPZ11_05230</name>
</gene>
<reference evidence="2 3" key="1">
    <citation type="submission" date="2019-07" db="EMBL/GenBank/DDBJ databases">
        <title>Full genome sequence of Humibacter sp. WJ7-1.</title>
        <authorList>
            <person name="Im W.-T."/>
        </authorList>
    </citation>
    <scope>NUCLEOTIDE SEQUENCE [LARGE SCALE GENOMIC DNA]</scope>
    <source>
        <strain evidence="2 3">WJ7-1</strain>
    </source>
</reference>
<evidence type="ECO:0000256" key="1">
    <source>
        <dbReference type="SAM" id="Coils"/>
    </source>
</evidence>
<evidence type="ECO:0000313" key="3">
    <source>
        <dbReference type="Proteomes" id="UP000320216"/>
    </source>
</evidence>
<keyword evidence="3" id="KW-1185">Reference proteome</keyword>
<organism evidence="2 3">
    <name type="scientific">Humibacter ginsenosidimutans</name>
    <dbReference type="NCBI Taxonomy" id="2599293"/>
    <lineage>
        <taxon>Bacteria</taxon>
        <taxon>Bacillati</taxon>
        <taxon>Actinomycetota</taxon>
        <taxon>Actinomycetes</taxon>
        <taxon>Micrococcales</taxon>
        <taxon>Microbacteriaceae</taxon>
        <taxon>Humibacter</taxon>
    </lineage>
</organism>
<keyword evidence="1" id="KW-0175">Coiled coil</keyword>
<dbReference type="KEGG" id="huw:FPZ11_05230"/>
<dbReference type="RefSeq" id="WP_146318956.1">
    <property type="nucleotide sequence ID" value="NZ_CP042305.1"/>
</dbReference>
<protein>
    <submittedName>
        <fullName evidence="2">Uncharacterized protein</fullName>
    </submittedName>
</protein>
<dbReference type="EMBL" id="CP042305">
    <property type="protein sequence ID" value="QDZ14247.1"/>
    <property type="molecule type" value="Genomic_DNA"/>
</dbReference>
<evidence type="ECO:0000313" key="2">
    <source>
        <dbReference type="EMBL" id="QDZ14247.1"/>
    </source>
</evidence>
<dbReference type="Proteomes" id="UP000320216">
    <property type="component" value="Chromosome"/>
</dbReference>
<name>A0A5B8M0P6_9MICO</name>